<dbReference type="EMBL" id="FNNB01000003">
    <property type="protein sequence ID" value="SDW78330.1"/>
    <property type="molecule type" value="Genomic_DNA"/>
</dbReference>
<protein>
    <recommendedName>
        <fullName evidence="3">Glycosyl transferase family 8</fullName>
    </recommendedName>
</protein>
<evidence type="ECO:0008006" key="3">
    <source>
        <dbReference type="Google" id="ProtNLM"/>
    </source>
</evidence>
<organism evidence="1 2">
    <name type="scientific">Sulfitobacter pontiacus</name>
    <dbReference type="NCBI Taxonomy" id="60137"/>
    <lineage>
        <taxon>Bacteria</taxon>
        <taxon>Pseudomonadati</taxon>
        <taxon>Pseudomonadota</taxon>
        <taxon>Alphaproteobacteria</taxon>
        <taxon>Rhodobacterales</taxon>
        <taxon>Roseobacteraceae</taxon>
        <taxon>Sulfitobacter</taxon>
    </lineage>
</organism>
<dbReference type="AlphaFoldDB" id="A0A1H2WCK4"/>
<dbReference type="Proteomes" id="UP000183076">
    <property type="component" value="Unassembled WGS sequence"/>
</dbReference>
<accession>A0A1H2WCK4</accession>
<dbReference type="STRING" id="60137.SAMN04488041_103220"/>
<sequence>MAKPRLTLTYIVEPPSYDIMACSLLASVREQFSEDVACIGYVPEHRMNDVHPSVFIAHEKMGAELRPMKTEGMWREPYPHGNKIIAAMQPRESEFSAFVDSDVLFIRPNTIDNIVKSSHVSCSVAASMYWAQKDIWDLIYGAFDMEIPEERVYLMRQSRRPKVPYFSSGFVLFPEAEGPQGRFADVWYETARRIDEIDTLEKRRPYLDQMSLPVAIRRAGLTWNPLAEEQHYILGGKIRGEPLPEDRDIFTVHYRNPKVLEEVGLKHKSRRMLRRQTGVSFVRRLTRTDEPTAE</sequence>
<name>A0A1H2WCK4_9RHOB</name>
<proteinExistence type="predicted"/>
<dbReference type="RefSeq" id="WP_074635391.1">
    <property type="nucleotide sequence ID" value="NZ_CP160849.1"/>
</dbReference>
<evidence type="ECO:0000313" key="2">
    <source>
        <dbReference type="Proteomes" id="UP000183076"/>
    </source>
</evidence>
<gene>
    <name evidence="1" type="ORF">SAMN04488041_103220</name>
</gene>
<dbReference type="GeneID" id="94021339"/>
<reference evidence="2" key="1">
    <citation type="submission" date="2016-10" db="EMBL/GenBank/DDBJ databases">
        <authorList>
            <person name="Varghese N."/>
            <person name="Submissions S."/>
        </authorList>
    </citation>
    <scope>NUCLEOTIDE SEQUENCE [LARGE SCALE GENOMIC DNA]</scope>
    <source>
        <strain evidence="2">DSM 10014</strain>
    </source>
</reference>
<evidence type="ECO:0000313" key="1">
    <source>
        <dbReference type="EMBL" id="SDW78330.1"/>
    </source>
</evidence>